<organism evidence="1">
    <name type="scientific">Tanacetum cinerariifolium</name>
    <name type="common">Dalmatian daisy</name>
    <name type="synonym">Chrysanthemum cinerariifolium</name>
    <dbReference type="NCBI Taxonomy" id="118510"/>
    <lineage>
        <taxon>Eukaryota</taxon>
        <taxon>Viridiplantae</taxon>
        <taxon>Streptophyta</taxon>
        <taxon>Embryophyta</taxon>
        <taxon>Tracheophyta</taxon>
        <taxon>Spermatophyta</taxon>
        <taxon>Magnoliopsida</taxon>
        <taxon>eudicotyledons</taxon>
        <taxon>Gunneridae</taxon>
        <taxon>Pentapetalae</taxon>
        <taxon>asterids</taxon>
        <taxon>campanulids</taxon>
        <taxon>Asterales</taxon>
        <taxon>Asteraceae</taxon>
        <taxon>Asteroideae</taxon>
        <taxon>Anthemideae</taxon>
        <taxon>Anthemidinae</taxon>
        <taxon>Tanacetum</taxon>
    </lineage>
</organism>
<reference evidence="1" key="1">
    <citation type="journal article" date="2019" name="Sci. Rep.">
        <title>Draft genome of Tanacetum cinerariifolium, the natural source of mosquito coil.</title>
        <authorList>
            <person name="Yamashiro T."/>
            <person name="Shiraishi A."/>
            <person name="Satake H."/>
            <person name="Nakayama K."/>
        </authorList>
    </citation>
    <scope>NUCLEOTIDE SEQUENCE</scope>
</reference>
<sequence>MVFFKVRRSTLVSKAGHLPPLCSSKCRRSKAQLATNAPVAEDMNVKVVIGPAKVLLGAVQAGAFKMGDITGTRCFLGIAIDKNLIFEEQR</sequence>
<gene>
    <name evidence="1" type="ORF">Tci_245354</name>
</gene>
<evidence type="ECO:0000313" key="1">
    <source>
        <dbReference type="EMBL" id="GEW73378.1"/>
    </source>
</evidence>
<dbReference type="AlphaFoldDB" id="A0A699GXK0"/>
<proteinExistence type="predicted"/>
<protein>
    <submittedName>
        <fullName evidence="1">Uncharacterized protein</fullName>
    </submittedName>
</protein>
<comment type="caution">
    <text evidence="1">The sequence shown here is derived from an EMBL/GenBank/DDBJ whole genome shotgun (WGS) entry which is preliminary data.</text>
</comment>
<name>A0A699GXK0_TANCI</name>
<dbReference type="EMBL" id="BKCJ010071423">
    <property type="protein sequence ID" value="GEW73378.1"/>
    <property type="molecule type" value="Genomic_DNA"/>
</dbReference>
<accession>A0A699GXK0</accession>